<dbReference type="Gene3D" id="1.10.1060.10">
    <property type="entry name" value="Alpha-helical ferredoxin"/>
    <property type="match status" value="1"/>
</dbReference>
<reference evidence="4" key="1">
    <citation type="submission" date="2016-10" db="EMBL/GenBank/DDBJ databases">
        <authorList>
            <person name="Varghese N."/>
        </authorList>
    </citation>
    <scope>NUCLEOTIDE SEQUENCE [LARGE SCALE GENOMIC DNA]</scope>
    <source>
        <strain evidence="4">DSM 21843</strain>
    </source>
</reference>
<feature type="domain" description="Dihydroprymidine dehydrogenase" evidence="2">
    <location>
        <begin position="25"/>
        <end position="128"/>
    </location>
</feature>
<name>A0A172RZB0_9ACTN</name>
<dbReference type="STRING" id="79604.AAY81_07670"/>
<dbReference type="RefSeq" id="WP_066663502.1">
    <property type="nucleotide sequence ID" value="NZ_CP011402.1"/>
</dbReference>
<dbReference type="InterPro" id="IPR028261">
    <property type="entry name" value="DPD_II"/>
</dbReference>
<proteinExistence type="predicted"/>
<dbReference type="EMBL" id="FOEC01000005">
    <property type="protein sequence ID" value="SEO75168.1"/>
    <property type="molecule type" value="Genomic_DNA"/>
</dbReference>
<dbReference type="SUPFAM" id="SSF46548">
    <property type="entry name" value="alpha-helical ferredoxin"/>
    <property type="match status" value="1"/>
</dbReference>
<feature type="domain" description="FAD/NAD(P)-binding" evidence="1">
    <location>
        <begin position="158"/>
        <end position="468"/>
    </location>
</feature>
<dbReference type="PATRIC" id="fig|79604.3.peg.1546"/>
<organism evidence="3 4">
    <name type="scientific">Denitrobacterium detoxificans</name>
    <dbReference type="NCBI Taxonomy" id="79604"/>
    <lineage>
        <taxon>Bacteria</taxon>
        <taxon>Bacillati</taxon>
        <taxon>Actinomycetota</taxon>
        <taxon>Coriobacteriia</taxon>
        <taxon>Eggerthellales</taxon>
        <taxon>Eggerthellaceae</taxon>
        <taxon>Denitrobacterium</taxon>
    </lineage>
</organism>
<dbReference type="Pfam" id="PF07992">
    <property type="entry name" value="Pyr_redox_2"/>
    <property type="match status" value="1"/>
</dbReference>
<evidence type="ECO:0000313" key="3">
    <source>
        <dbReference type="EMBL" id="SEO75168.1"/>
    </source>
</evidence>
<dbReference type="GO" id="GO:0051536">
    <property type="term" value="F:iron-sulfur cluster binding"/>
    <property type="evidence" value="ECO:0007669"/>
    <property type="project" value="InterPro"/>
</dbReference>
<dbReference type="Pfam" id="PF14691">
    <property type="entry name" value="Fer4_20"/>
    <property type="match status" value="1"/>
</dbReference>
<evidence type="ECO:0000259" key="1">
    <source>
        <dbReference type="Pfam" id="PF07992"/>
    </source>
</evidence>
<gene>
    <name evidence="3" type="ORF">SAMN02910314_01099</name>
</gene>
<dbReference type="Proteomes" id="UP000182975">
    <property type="component" value="Unassembled WGS sequence"/>
</dbReference>
<keyword evidence="4" id="KW-1185">Reference proteome</keyword>
<dbReference type="InterPro" id="IPR023753">
    <property type="entry name" value="FAD/NAD-binding_dom"/>
</dbReference>
<dbReference type="AlphaFoldDB" id="A0A172RZB0"/>
<dbReference type="Gene3D" id="3.50.50.60">
    <property type="entry name" value="FAD/NAD(P)-binding domain"/>
    <property type="match status" value="2"/>
</dbReference>
<sequence>MGKPGAFLTQERVGRLRRPCEESVQDFEAIAVSLTQEEQRVQASRCMDCGVPFCQAGLSFGGTRAVGCPLHNLIPEVQDLVWQGRWEDAAERLSLTNPFPEFTGRVCPAMCEKACNLGEHDAPVSIREDMLAVDEHAWSVGLRKPLPRAAETAPLVGVVGSGPAGLALAWELTRLGLRVRVVERADRVGGLLTYGIPAMKLPKDIVERRIRLMRESGVEFVLSSDCADPTVASKLLDDCDVVALACGATRARTVGVPGEDAQGVYPAVAYLTEATRSVLDGHVPAMSAQGKDVLVIGGGDTGCDCVATALRQGAHSVHQVIRAAQAPTQRGQSNAWPEWPRIDVMEYGHEEAQAMQGEDPRLFATDTLEFLVENGAVRAARLKARQDAGAHVGEPYELPAQLVLVAKGFTGVEAPLMDAFSVSVDEARGIPVTVGGTHRAESALPKPVFVAGDAHMGSSLVANAMADAIVCAGEIANILL</sequence>
<dbReference type="PANTHER" id="PTHR43100">
    <property type="entry name" value="GLUTAMATE SYNTHASE [NADPH] SMALL CHAIN"/>
    <property type="match status" value="1"/>
</dbReference>
<evidence type="ECO:0000259" key="2">
    <source>
        <dbReference type="Pfam" id="PF14691"/>
    </source>
</evidence>
<protein>
    <submittedName>
        <fullName evidence="3">Glutamate synthase (NADPH/NADH) small chain</fullName>
    </submittedName>
</protein>
<dbReference type="InterPro" id="IPR051394">
    <property type="entry name" value="Glutamate_Synthase"/>
</dbReference>
<dbReference type="PRINTS" id="PR00419">
    <property type="entry name" value="ADXRDTASE"/>
</dbReference>
<dbReference type="InterPro" id="IPR036188">
    <property type="entry name" value="FAD/NAD-bd_sf"/>
</dbReference>
<dbReference type="KEGG" id="ddt:AAY81_07670"/>
<dbReference type="OrthoDB" id="9803192at2"/>
<dbReference type="InterPro" id="IPR009051">
    <property type="entry name" value="Helical_ferredxn"/>
</dbReference>
<dbReference type="GO" id="GO:0016491">
    <property type="term" value="F:oxidoreductase activity"/>
    <property type="evidence" value="ECO:0007669"/>
    <property type="project" value="InterPro"/>
</dbReference>
<dbReference type="SUPFAM" id="SSF51971">
    <property type="entry name" value="Nucleotide-binding domain"/>
    <property type="match status" value="1"/>
</dbReference>
<evidence type="ECO:0000313" key="4">
    <source>
        <dbReference type="Proteomes" id="UP000182975"/>
    </source>
</evidence>
<dbReference type="PANTHER" id="PTHR43100:SF3">
    <property type="entry name" value="FAD_NAD(P)-BINDING DOMAIN-CONTAINING PROTEIN"/>
    <property type="match status" value="1"/>
</dbReference>
<accession>A0A172RZB0</accession>